<feature type="compositionally biased region" description="Polar residues" evidence="1">
    <location>
        <begin position="339"/>
        <end position="352"/>
    </location>
</feature>
<dbReference type="OrthoDB" id="263517at2759"/>
<dbReference type="KEGG" id="lenr:94171008"/>
<proteinExistence type="predicted"/>
<organism evidence="2 3">
    <name type="scientific">Leishmania enriettii</name>
    <dbReference type="NCBI Taxonomy" id="5663"/>
    <lineage>
        <taxon>Eukaryota</taxon>
        <taxon>Discoba</taxon>
        <taxon>Euglenozoa</taxon>
        <taxon>Kinetoplastea</taxon>
        <taxon>Metakinetoplastina</taxon>
        <taxon>Trypanosomatida</taxon>
        <taxon>Trypanosomatidae</taxon>
        <taxon>Leishmaniinae</taxon>
        <taxon>Leishmania</taxon>
    </lineage>
</organism>
<dbReference type="GeneID" id="94171008"/>
<dbReference type="Proteomes" id="UP000674179">
    <property type="component" value="Chromosome 26"/>
</dbReference>
<name>A0A836H7V8_LEIEN</name>
<feature type="region of interest" description="Disordered" evidence="1">
    <location>
        <begin position="94"/>
        <end position="130"/>
    </location>
</feature>
<reference evidence="2 3" key="1">
    <citation type="submission" date="2021-02" db="EMBL/GenBank/DDBJ databases">
        <title>Leishmania (Mundinia) enrietti genome sequencing and assembly.</title>
        <authorList>
            <person name="Almutairi H."/>
            <person name="Gatherer D."/>
        </authorList>
    </citation>
    <scope>NUCLEOTIDE SEQUENCE [LARGE SCALE GENOMIC DNA]</scope>
    <source>
        <strain evidence="2">CUR178</strain>
    </source>
</reference>
<gene>
    <name evidence="2" type="ORF">CUR178_03769</name>
</gene>
<keyword evidence="3" id="KW-1185">Reference proteome</keyword>
<protein>
    <submittedName>
        <fullName evidence="2">Uncharacterized protein</fullName>
    </submittedName>
</protein>
<sequence>MQTESADKLSLTEASFRLLEEAYERQWIQARIACEAQTSRADAHVVASASSAAEHMCRLWGDTVRLHRRYVEVTEHKGPGFTQEERASLRLLGFRSPSPPLSDVDLSRPKPPLPSSPCGAASTHASSQGEDSVALRKECARLRHDYAQLLSTLAWYKLCEHHARGLGSDKTLSLPSKASSTSISDAYAELAEVQHRYRSLLCPTAAEYHLDASDGSQRAEDVAIAQLLLDCAFPSRVRVARLGLDGLFMVDRPVFINFASPQSATLVVRDPDGLEDDCTLETYLTVVYAPLLRAVQWRKPSVRMPAGGSSATTSPQVRSFRAMPAVPSRIPHTVRRESVSSTRDSALSALTD</sequence>
<evidence type="ECO:0000313" key="3">
    <source>
        <dbReference type="Proteomes" id="UP000674179"/>
    </source>
</evidence>
<dbReference type="RefSeq" id="XP_067692064.1">
    <property type="nucleotide sequence ID" value="XM_067835498.1"/>
</dbReference>
<evidence type="ECO:0000256" key="1">
    <source>
        <dbReference type="SAM" id="MobiDB-lite"/>
    </source>
</evidence>
<comment type="caution">
    <text evidence="2">The sequence shown here is derived from an EMBL/GenBank/DDBJ whole genome shotgun (WGS) entry which is preliminary data.</text>
</comment>
<dbReference type="EMBL" id="JAFHKP010000026">
    <property type="protein sequence ID" value="KAG5476598.1"/>
    <property type="molecule type" value="Genomic_DNA"/>
</dbReference>
<evidence type="ECO:0000313" key="2">
    <source>
        <dbReference type="EMBL" id="KAG5476598.1"/>
    </source>
</evidence>
<accession>A0A836H7V8</accession>
<dbReference type="AlphaFoldDB" id="A0A836H7V8"/>
<feature type="region of interest" description="Disordered" evidence="1">
    <location>
        <begin position="331"/>
        <end position="352"/>
    </location>
</feature>